<dbReference type="Gene3D" id="3.40.1790.10">
    <property type="entry name" value="Indigoidine synthase domain"/>
    <property type="match status" value="1"/>
</dbReference>
<dbReference type="InterPro" id="IPR011611">
    <property type="entry name" value="PfkB_dom"/>
</dbReference>
<gene>
    <name evidence="7" type="ORF">F5050DRAFT_1802317</name>
</gene>
<keyword evidence="5" id="KW-0326">Glycosidase</keyword>
<evidence type="ECO:0000256" key="2">
    <source>
        <dbReference type="ARBA" id="ARBA00022801"/>
    </source>
</evidence>
<accession>A0ABQ8QVC0</accession>
<dbReference type="Proteomes" id="UP001163828">
    <property type="component" value="Unassembled WGS sequence"/>
</dbReference>
<evidence type="ECO:0000259" key="6">
    <source>
        <dbReference type="Pfam" id="PF00294"/>
    </source>
</evidence>
<dbReference type="InterPro" id="IPR022830">
    <property type="entry name" value="Indigdn_synthA-like"/>
</dbReference>
<evidence type="ECO:0000313" key="8">
    <source>
        <dbReference type="Proteomes" id="UP001163828"/>
    </source>
</evidence>
<sequence>MLFRNSRALQRLSKFSRGYLDSSLTRILDIHPEVLDALATKKPVVALETTLVTHGFPYPTNYDLSNSLESIVRSTGAIPATIGIIEGRIKIGLEKAELEELANPEIPGSVVKISRRDIAPAVSMRAFGGTTCSATLIFAALAGIKVFATGGWRASWRRIMQVHQYHNVYNFLCLLEGHVAMDISADLQELTRCPVGLVSSGVKSILDIGRTLEYLETLGVPVVSYGPTKEFPAFFTPKSGFEVPWNTESPSIAASILYTQTQLGMQNGALFAVPIPDKYEAAGAEIQLAVDQAVAESEANGISSRGKEATPWLLHRIGELSKGSSLESNVALLENNARIGGEIAVEYQKLVEEQPHSSDTMTVGLRSISKPSTQLRLPASKTTPFAASENDNASLLVLGAAAVDISAKAFEAASNSALGSTVPGNITVSLGGVARNIAEASHRVSPKDSVLLVSPIGDDSFGQLLTQESENHGMRTDGLLLQKNQRTAVCNMIMNSQGGLTTGIADMAILEKAQLEIKAIELIKQMKPTVVVMDGNCSSEVISTIAGLCTRHGIKVFFEPTSVVKSARILKAVETTISSSTSPIDFISPNLIELQEIFAVANEKDLFAKPEYWTALDNFSLTSRYRMDLEHLSRANVSDEDPSKGTLSFLLDQGLAQMAVKLLPFFRHIVIKCGDKGVIVAMRQNSTSAWRSEQSNIKRRYVMNHSDTDTIVLSHFPALPVKDLVNVTGAGDSFVGVLSSCLVQQPNAFNSQKSLAQVIEMAQRASVLTLCSPYAVSPELSNLKRTIACL</sequence>
<keyword evidence="1" id="KW-0479">Metal-binding</keyword>
<feature type="domain" description="Carbohydrate kinase PfkB" evidence="6">
    <location>
        <begin position="714"/>
        <end position="778"/>
    </location>
</feature>
<dbReference type="SUPFAM" id="SSF53613">
    <property type="entry name" value="Ribokinase-like"/>
    <property type="match status" value="1"/>
</dbReference>
<keyword evidence="4" id="KW-0456">Lyase</keyword>
<protein>
    <submittedName>
        <fullName evidence="7">Indigoidine synthase A-like protein</fullName>
    </submittedName>
</protein>
<dbReference type="PANTHER" id="PTHR42909:SF1">
    <property type="entry name" value="CARBOHYDRATE KINASE PFKB DOMAIN-CONTAINING PROTEIN"/>
    <property type="match status" value="1"/>
</dbReference>
<evidence type="ECO:0000313" key="7">
    <source>
        <dbReference type="EMBL" id="KAJ4002363.1"/>
    </source>
</evidence>
<evidence type="ECO:0000256" key="4">
    <source>
        <dbReference type="ARBA" id="ARBA00023239"/>
    </source>
</evidence>
<keyword evidence="8" id="KW-1185">Reference proteome</keyword>
<evidence type="ECO:0000256" key="5">
    <source>
        <dbReference type="ARBA" id="ARBA00023295"/>
    </source>
</evidence>
<keyword evidence="3" id="KW-0464">Manganese</keyword>
<name>A0ABQ8QVC0_9AGAR</name>
<dbReference type="PANTHER" id="PTHR42909">
    <property type="entry name" value="ZGC:136858"/>
    <property type="match status" value="1"/>
</dbReference>
<dbReference type="SUPFAM" id="SSF110581">
    <property type="entry name" value="Indigoidine synthase A-like"/>
    <property type="match status" value="1"/>
</dbReference>
<dbReference type="InterPro" id="IPR007342">
    <property type="entry name" value="PsuG"/>
</dbReference>
<dbReference type="EMBL" id="MU790502">
    <property type="protein sequence ID" value="KAJ4002363.1"/>
    <property type="molecule type" value="Genomic_DNA"/>
</dbReference>
<feature type="domain" description="Carbohydrate kinase PfkB" evidence="6">
    <location>
        <begin position="394"/>
        <end position="601"/>
    </location>
</feature>
<comment type="caution">
    <text evidence="7">The sequence shown here is derived from an EMBL/GenBank/DDBJ whole genome shotgun (WGS) entry which is preliminary data.</text>
</comment>
<organism evidence="7 8">
    <name type="scientific">Lentinula boryana</name>
    <dbReference type="NCBI Taxonomy" id="40481"/>
    <lineage>
        <taxon>Eukaryota</taxon>
        <taxon>Fungi</taxon>
        <taxon>Dikarya</taxon>
        <taxon>Basidiomycota</taxon>
        <taxon>Agaricomycotina</taxon>
        <taxon>Agaricomycetes</taxon>
        <taxon>Agaricomycetidae</taxon>
        <taxon>Agaricales</taxon>
        <taxon>Marasmiineae</taxon>
        <taxon>Omphalotaceae</taxon>
        <taxon>Lentinula</taxon>
    </lineage>
</organism>
<dbReference type="InterPro" id="IPR029056">
    <property type="entry name" value="Ribokinase-like"/>
</dbReference>
<evidence type="ECO:0000256" key="1">
    <source>
        <dbReference type="ARBA" id="ARBA00022723"/>
    </source>
</evidence>
<dbReference type="HAMAP" id="MF_01876">
    <property type="entry name" value="PsiMP_glycosidase"/>
    <property type="match status" value="1"/>
</dbReference>
<dbReference type="Pfam" id="PF04227">
    <property type="entry name" value="Indigoidine_A"/>
    <property type="match status" value="1"/>
</dbReference>
<keyword evidence="2" id="KW-0378">Hydrolase</keyword>
<dbReference type="Pfam" id="PF00294">
    <property type="entry name" value="PfkB"/>
    <property type="match status" value="2"/>
</dbReference>
<evidence type="ECO:0000256" key="3">
    <source>
        <dbReference type="ARBA" id="ARBA00023211"/>
    </source>
</evidence>
<dbReference type="Gene3D" id="3.40.1190.20">
    <property type="match status" value="1"/>
</dbReference>
<reference evidence="7" key="1">
    <citation type="submission" date="2022-08" db="EMBL/GenBank/DDBJ databases">
        <authorList>
            <consortium name="DOE Joint Genome Institute"/>
            <person name="Min B."/>
            <person name="Riley R."/>
            <person name="Sierra-Patev S."/>
            <person name="Naranjo-Ortiz M."/>
            <person name="Looney B."/>
            <person name="Konkel Z."/>
            <person name="Slot J.C."/>
            <person name="Sakamoto Y."/>
            <person name="Steenwyk J.L."/>
            <person name="Rokas A."/>
            <person name="Carro J."/>
            <person name="Camarero S."/>
            <person name="Ferreira P."/>
            <person name="Molpeceres G."/>
            <person name="Ruiz-Duenas F.J."/>
            <person name="Serrano A."/>
            <person name="Henrissat B."/>
            <person name="Drula E."/>
            <person name="Hughes K.W."/>
            <person name="Mata J.L."/>
            <person name="Ishikawa N.K."/>
            <person name="Vargas-Isla R."/>
            <person name="Ushijima S."/>
            <person name="Smith C.A."/>
            <person name="Ahrendt S."/>
            <person name="Andreopoulos W."/>
            <person name="He G."/>
            <person name="Labutti K."/>
            <person name="Lipzen A."/>
            <person name="Ng V."/>
            <person name="Sandor L."/>
            <person name="Barry K."/>
            <person name="Martinez A.T."/>
            <person name="Xiao Y."/>
            <person name="Gibbons J.G."/>
            <person name="Terashima K."/>
            <person name="Hibbett D.S."/>
            <person name="Grigoriev I.V."/>
        </authorList>
    </citation>
    <scope>NUCLEOTIDE SEQUENCE</scope>
    <source>
        <strain evidence="7">TFB10827</strain>
    </source>
</reference>
<proteinExistence type="inferred from homology"/>